<organism evidence="2 3">
    <name type="scientific">Punica granatum</name>
    <name type="common">Pomegranate</name>
    <dbReference type="NCBI Taxonomy" id="22663"/>
    <lineage>
        <taxon>Eukaryota</taxon>
        <taxon>Viridiplantae</taxon>
        <taxon>Streptophyta</taxon>
        <taxon>Embryophyta</taxon>
        <taxon>Tracheophyta</taxon>
        <taxon>Spermatophyta</taxon>
        <taxon>Magnoliopsida</taxon>
        <taxon>eudicotyledons</taxon>
        <taxon>Gunneridae</taxon>
        <taxon>Pentapetalae</taxon>
        <taxon>rosids</taxon>
        <taxon>malvids</taxon>
        <taxon>Myrtales</taxon>
        <taxon>Lythraceae</taxon>
        <taxon>Punica</taxon>
    </lineage>
</organism>
<keyword evidence="3" id="KW-1185">Reference proteome</keyword>
<gene>
    <name evidence="2" type="ORF">CRG98_043084</name>
</gene>
<comment type="caution">
    <text evidence="2">The sequence shown here is derived from an EMBL/GenBank/DDBJ whole genome shotgun (WGS) entry which is preliminary data.</text>
</comment>
<proteinExistence type="predicted"/>
<accession>A0A2I0HXV8</accession>
<evidence type="ECO:0000256" key="1">
    <source>
        <dbReference type="SAM" id="MobiDB-lite"/>
    </source>
</evidence>
<sequence length="108" mass="11913">VKDCLKQNEELRGTVNKLRIEHASEPRKAGSAETSSPASMTESLSLKGELAKEQSRAEALSAEVMQLSARLQQTTQAYNGLARVYRPVLRNIENNLIKMKQDGSLTAQ</sequence>
<feature type="non-terminal residue" evidence="2">
    <location>
        <position position="1"/>
    </location>
</feature>
<feature type="compositionally biased region" description="Polar residues" evidence="1">
    <location>
        <begin position="32"/>
        <end position="44"/>
    </location>
</feature>
<reference evidence="2 3" key="1">
    <citation type="submission" date="2017-11" db="EMBL/GenBank/DDBJ databases">
        <title>De-novo sequencing of pomegranate (Punica granatum L.) genome.</title>
        <authorList>
            <person name="Akparov Z."/>
            <person name="Amiraslanov A."/>
            <person name="Hajiyeva S."/>
            <person name="Abbasov M."/>
            <person name="Kaur K."/>
            <person name="Hamwieh A."/>
            <person name="Solovyev V."/>
            <person name="Salamov A."/>
            <person name="Braich B."/>
            <person name="Kosarev P."/>
            <person name="Mahmoud A."/>
            <person name="Hajiyev E."/>
            <person name="Babayeva S."/>
            <person name="Izzatullayeva V."/>
            <person name="Mammadov A."/>
            <person name="Mammadov A."/>
            <person name="Sharifova S."/>
            <person name="Ojaghi J."/>
            <person name="Eynullazada K."/>
            <person name="Bayramov B."/>
            <person name="Abdulazimova A."/>
            <person name="Shahmuradov I."/>
        </authorList>
    </citation>
    <scope>NUCLEOTIDE SEQUENCE [LARGE SCALE GENOMIC DNA]</scope>
    <source>
        <strain evidence="3">cv. AG2017</strain>
        <tissue evidence="2">Leaf</tissue>
    </source>
</reference>
<dbReference type="Proteomes" id="UP000233551">
    <property type="component" value="Unassembled WGS sequence"/>
</dbReference>
<evidence type="ECO:0000313" key="2">
    <source>
        <dbReference type="EMBL" id="PKI36531.1"/>
    </source>
</evidence>
<feature type="compositionally biased region" description="Basic and acidic residues" evidence="1">
    <location>
        <begin position="16"/>
        <end position="30"/>
    </location>
</feature>
<dbReference type="STRING" id="22663.A0A2I0HXV8"/>
<dbReference type="PANTHER" id="PTHR48163">
    <property type="entry name" value="BNAC02G25670D PROTEIN"/>
    <property type="match status" value="1"/>
</dbReference>
<dbReference type="EMBL" id="PGOL01004821">
    <property type="protein sequence ID" value="PKI36531.1"/>
    <property type="molecule type" value="Genomic_DNA"/>
</dbReference>
<protein>
    <submittedName>
        <fullName evidence="2">Uncharacterized protein</fullName>
    </submittedName>
</protein>
<dbReference type="AlphaFoldDB" id="A0A2I0HXV8"/>
<feature type="region of interest" description="Disordered" evidence="1">
    <location>
        <begin position="16"/>
        <end position="52"/>
    </location>
</feature>
<dbReference type="PANTHER" id="PTHR48163:SF2">
    <property type="entry name" value="EXPRESSED PROTEIN"/>
    <property type="match status" value="1"/>
</dbReference>
<name>A0A2I0HXV8_PUNGR</name>
<evidence type="ECO:0000313" key="3">
    <source>
        <dbReference type="Proteomes" id="UP000233551"/>
    </source>
</evidence>